<sequence>MADLGGAFCFAEEKFVTLMKSEWPGASPHALPIELFNSLQRTPRLAIYGHAIVVAPFLTKTLIFLRARLREPIDSLTRREREIAELVVVGDFAFDGYLDDRPIGSGVTQDHGETPS</sequence>
<dbReference type="RefSeq" id="WP_160113490.1">
    <property type="nucleotide sequence ID" value="NZ_CADIKL010000018.1"/>
</dbReference>
<proteinExistence type="predicted"/>
<protein>
    <submittedName>
        <fullName evidence="1">Uncharacterized protein</fullName>
    </submittedName>
</protein>
<reference evidence="1 2" key="1">
    <citation type="submission" date="2020-04" db="EMBL/GenBank/DDBJ databases">
        <authorList>
            <person name="De Canck E."/>
        </authorList>
    </citation>
    <scope>NUCLEOTIDE SEQUENCE [LARGE SCALE GENOMIC DNA]</scope>
    <source>
        <strain evidence="1 2">LMG 28688</strain>
    </source>
</reference>
<dbReference type="Proteomes" id="UP000494119">
    <property type="component" value="Unassembled WGS sequence"/>
</dbReference>
<evidence type="ECO:0000313" key="2">
    <source>
        <dbReference type="Proteomes" id="UP000494119"/>
    </source>
</evidence>
<organism evidence="1 2">
    <name type="scientific">Paraburkholderia caffeinitolerans</name>
    <dbReference type="NCBI Taxonomy" id="1723730"/>
    <lineage>
        <taxon>Bacteria</taxon>
        <taxon>Pseudomonadati</taxon>
        <taxon>Pseudomonadota</taxon>
        <taxon>Betaproteobacteria</taxon>
        <taxon>Burkholderiales</taxon>
        <taxon>Burkholderiaceae</taxon>
        <taxon>Paraburkholderia</taxon>
    </lineage>
</organism>
<accession>A0A6J5G586</accession>
<keyword evidence="2" id="KW-1185">Reference proteome</keyword>
<gene>
    <name evidence="1" type="ORF">LMG28688_03752</name>
</gene>
<dbReference type="EMBL" id="CADIKL010000018">
    <property type="protein sequence ID" value="CAB3793571.1"/>
    <property type="molecule type" value="Genomic_DNA"/>
</dbReference>
<dbReference type="AlphaFoldDB" id="A0A6J5G586"/>
<evidence type="ECO:0000313" key="1">
    <source>
        <dbReference type="EMBL" id="CAB3793571.1"/>
    </source>
</evidence>
<name>A0A6J5G586_9BURK</name>